<dbReference type="EMBL" id="SLWK01000006">
    <property type="protein sequence ID" value="TCO07940.1"/>
    <property type="molecule type" value="Genomic_DNA"/>
</dbReference>
<accession>A0A4R2GIA9</accession>
<sequence length="158" mass="18264">MVITKSYIKLLALFLAIVTVSCADRVVFEERLEMDPRGWHKDDPASFNVEIADTSQVLDMGLTFNHTDGYPYSNLWLFLTIKGPDQVQITDTLELFLAESSGRWLGRKKKGNYEISALYRHEIKMAHPGEYQFSVVHGMRRELLPHLKSVEFWVQSSR</sequence>
<proteinExistence type="predicted"/>
<name>A0A4R2GIA9_9BACT</name>
<dbReference type="Pfam" id="PF14109">
    <property type="entry name" value="GldH_lipo"/>
    <property type="match status" value="1"/>
</dbReference>
<protein>
    <submittedName>
        <fullName evidence="1">Gliding motility-associated lipoprotein GldH</fullName>
    </submittedName>
</protein>
<dbReference type="InterPro" id="IPR020018">
    <property type="entry name" value="Motility-assoc_lipoprot_GldH"/>
</dbReference>
<keyword evidence="2" id="KW-1185">Reference proteome</keyword>
<reference evidence="1 2" key="1">
    <citation type="submission" date="2019-03" db="EMBL/GenBank/DDBJ databases">
        <title>Genomic Encyclopedia of Type Strains, Phase IV (KMG-IV): sequencing the most valuable type-strain genomes for metagenomic binning, comparative biology and taxonomic classification.</title>
        <authorList>
            <person name="Goeker M."/>
        </authorList>
    </citation>
    <scope>NUCLEOTIDE SEQUENCE [LARGE SCALE GENOMIC DNA]</scope>
    <source>
        <strain evidence="1 2">DSM 24179</strain>
    </source>
</reference>
<gene>
    <name evidence="1" type="ORF">EV194_10681</name>
</gene>
<organism evidence="1 2">
    <name type="scientific">Natronoflexus pectinivorans</name>
    <dbReference type="NCBI Taxonomy" id="682526"/>
    <lineage>
        <taxon>Bacteria</taxon>
        <taxon>Pseudomonadati</taxon>
        <taxon>Bacteroidota</taxon>
        <taxon>Bacteroidia</taxon>
        <taxon>Marinilabiliales</taxon>
        <taxon>Marinilabiliaceae</taxon>
        <taxon>Natronoflexus</taxon>
    </lineage>
</organism>
<keyword evidence="1" id="KW-0449">Lipoprotein</keyword>
<evidence type="ECO:0000313" key="2">
    <source>
        <dbReference type="Proteomes" id="UP000295221"/>
    </source>
</evidence>
<dbReference type="AlphaFoldDB" id="A0A4R2GIA9"/>
<evidence type="ECO:0000313" key="1">
    <source>
        <dbReference type="EMBL" id="TCO07940.1"/>
    </source>
</evidence>
<dbReference type="NCBIfam" id="TIGR03511">
    <property type="entry name" value="GldH_lipo"/>
    <property type="match status" value="1"/>
</dbReference>
<comment type="caution">
    <text evidence="1">The sequence shown here is derived from an EMBL/GenBank/DDBJ whole genome shotgun (WGS) entry which is preliminary data.</text>
</comment>
<dbReference type="Proteomes" id="UP000295221">
    <property type="component" value="Unassembled WGS sequence"/>
</dbReference>
<dbReference type="RefSeq" id="WP_165921854.1">
    <property type="nucleotide sequence ID" value="NZ_SLWK01000006.1"/>
</dbReference>
<dbReference type="PROSITE" id="PS51257">
    <property type="entry name" value="PROKAR_LIPOPROTEIN"/>
    <property type="match status" value="1"/>
</dbReference>